<accession>A0ABU4NIQ1</accession>
<dbReference type="PRINTS" id="PR00507">
    <property type="entry name" value="N12N6MTFRASE"/>
</dbReference>
<dbReference type="InterPro" id="IPR003356">
    <property type="entry name" value="DNA_methylase_A-5"/>
</dbReference>
<gene>
    <name evidence="9" type="ORF">PV662_22725</name>
</gene>
<dbReference type="GO" id="GO:0032259">
    <property type="term" value="P:methylation"/>
    <property type="evidence" value="ECO:0007669"/>
    <property type="project" value="UniProtKB-KW"/>
</dbReference>
<evidence type="ECO:0000256" key="5">
    <source>
        <dbReference type="ARBA" id="ARBA00022691"/>
    </source>
</evidence>
<evidence type="ECO:0000256" key="4">
    <source>
        <dbReference type="ARBA" id="ARBA00022679"/>
    </source>
</evidence>
<dbReference type="SUPFAM" id="SSF53335">
    <property type="entry name" value="S-adenosyl-L-methionine-dependent methyltransferases"/>
    <property type="match status" value="1"/>
</dbReference>
<evidence type="ECO:0000256" key="3">
    <source>
        <dbReference type="ARBA" id="ARBA00022603"/>
    </source>
</evidence>
<proteinExistence type="inferred from homology"/>
<dbReference type="InterPro" id="IPR038333">
    <property type="entry name" value="T1MK-like_N_sf"/>
</dbReference>
<dbReference type="Gene3D" id="3.40.50.150">
    <property type="entry name" value="Vaccinia Virus protein VP39"/>
    <property type="match status" value="1"/>
</dbReference>
<dbReference type="EMBL" id="JARAYU010000007">
    <property type="protein sequence ID" value="MDX3702536.1"/>
    <property type="molecule type" value="Genomic_DNA"/>
</dbReference>
<evidence type="ECO:0000256" key="2">
    <source>
        <dbReference type="ARBA" id="ARBA00011900"/>
    </source>
</evidence>
<name>A0ABU4NIQ1_9ACTN</name>
<keyword evidence="10" id="KW-1185">Reference proteome</keyword>
<evidence type="ECO:0000256" key="1">
    <source>
        <dbReference type="ARBA" id="ARBA00006594"/>
    </source>
</evidence>
<evidence type="ECO:0000256" key="7">
    <source>
        <dbReference type="ARBA" id="ARBA00047942"/>
    </source>
</evidence>
<dbReference type="PANTHER" id="PTHR42933">
    <property type="entry name" value="SLR6095 PROTEIN"/>
    <property type="match status" value="1"/>
</dbReference>
<feature type="domain" description="DNA methylase adenine-specific" evidence="8">
    <location>
        <begin position="76"/>
        <end position="348"/>
    </location>
</feature>
<dbReference type="Proteomes" id="UP001271274">
    <property type="component" value="Unassembled WGS sequence"/>
</dbReference>
<evidence type="ECO:0000259" key="8">
    <source>
        <dbReference type="Pfam" id="PF02384"/>
    </source>
</evidence>
<sequence>MEDRIPVECRWDELSATKNGNLLNRYVAILGVLGSASDEIVKTIFADSRTGISSNESLRQLVQGIDDIDWYRARQNGLGDVYEGLIEKNAQESRYGAGQYFTPRPVVEALVQVTAPKSDDVVYDPAAGTGGFLVAAGLGARANDRIPPRLVGVELVRDVQRMALMNLVLHGLEGKLIVGDALHQETSESGYSVCLTNPPFGAKGALTAEQNERLQFPTSNKQLAFLQHAYQNLSQGGRAAIVVPDNVLFEEGTASSVRTTLLNDYRLHTILSLPTGIFYATGVKTSVLFFCADGSTEETWFYDLRSGQSNFGKRRQLLSSDLDDFVSVYGVDPFGRSFRTETDRFKRMSRADLASKRDRLDYTHSRKADTPTGASSIADLLDGTQRLREELDSALSGISEIEKILARHFQDRGNEALDR</sequence>
<dbReference type="EC" id="2.1.1.72" evidence="2"/>
<dbReference type="Pfam" id="PF02384">
    <property type="entry name" value="N6_Mtase"/>
    <property type="match status" value="1"/>
</dbReference>
<dbReference type="InterPro" id="IPR051537">
    <property type="entry name" value="DNA_Adenine_Mtase"/>
</dbReference>
<evidence type="ECO:0000313" key="10">
    <source>
        <dbReference type="Proteomes" id="UP001271274"/>
    </source>
</evidence>
<evidence type="ECO:0000313" key="9">
    <source>
        <dbReference type="EMBL" id="MDX3702536.1"/>
    </source>
</evidence>
<protein>
    <recommendedName>
        <fullName evidence="2">site-specific DNA-methyltransferase (adenine-specific)</fullName>
        <ecNumber evidence="2">2.1.1.72</ecNumber>
    </recommendedName>
</protein>
<reference evidence="9 10" key="1">
    <citation type="journal article" date="2023" name="Microb. Genom.">
        <title>Mesoterricola silvestris gen. nov., sp. nov., Mesoterricola sediminis sp. nov., Geothrix oryzae sp. nov., Geothrix edaphica sp. nov., Geothrix rubra sp. nov., and Geothrix limicola sp. nov., six novel members of Acidobacteriota isolated from soils.</title>
        <authorList>
            <person name="Weisberg A.J."/>
            <person name="Pearce E."/>
            <person name="Kramer C.G."/>
            <person name="Chang J.H."/>
            <person name="Clarke C.R."/>
        </authorList>
    </citation>
    <scope>NUCLEOTIDE SEQUENCE [LARGE SCALE GENOMIC DNA]</scope>
    <source>
        <strain evidence="9 10">ID09-01A</strain>
    </source>
</reference>
<organism evidence="9 10">
    <name type="scientific">Streptomyces europaeiscabiei</name>
    <dbReference type="NCBI Taxonomy" id="146819"/>
    <lineage>
        <taxon>Bacteria</taxon>
        <taxon>Bacillati</taxon>
        <taxon>Actinomycetota</taxon>
        <taxon>Actinomycetes</taxon>
        <taxon>Kitasatosporales</taxon>
        <taxon>Streptomycetaceae</taxon>
        <taxon>Streptomyces</taxon>
    </lineage>
</organism>
<comment type="catalytic activity">
    <reaction evidence="7">
        <text>a 2'-deoxyadenosine in DNA + S-adenosyl-L-methionine = an N(6)-methyl-2'-deoxyadenosine in DNA + S-adenosyl-L-homocysteine + H(+)</text>
        <dbReference type="Rhea" id="RHEA:15197"/>
        <dbReference type="Rhea" id="RHEA-COMP:12418"/>
        <dbReference type="Rhea" id="RHEA-COMP:12419"/>
        <dbReference type="ChEBI" id="CHEBI:15378"/>
        <dbReference type="ChEBI" id="CHEBI:57856"/>
        <dbReference type="ChEBI" id="CHEBI:59789"/>
        <dbReference type="ChEBI" id="CHEBI:90615"/>
        <dbReference type="ChEBI" id="CHEBI:90616"/>
        <dbReference type="EC" id="2.1.1.72"/>
    </reaction>
</comment>
<evidence type="ECO:0000256" key="6">
    <source>
        <dbReference type="ARBA" id="ARBA00022747"/>
    </source>
</evidence>
<comment type="caution">
    <text evidence="9">The sequence shown here is derived from an EMBL/GenBank/DDBJ whole genome shotgun (WGS) entry which is preliminary data.</text>
</comment>
<keyword evidence="4" id="KW-0808">Transferase</keyword>
<comment type="similarity">
    <text evidence="1">Belongs to the N(4)/N(6)-methyltransferase family.</text>
</comment>
<keyword evidence="6" id="KW-0680">Restriction system</keyword>
<dbReference type="Gene3D" id="1.20.1260.30">
    <property type="match status" value="1"/>
</dbReference>
<dbReference type="CDD" id="cd02440">
    <property type="entry name" value="AdoMet_MTases"/>
    <property type="match status" value="1"/>
</dbReference>
<keyword evidence="5" id="KW-0949">S-adenosyl-L-methionine</keyword>
<keyword evidence="3 9" id="KW-0489">Methyltransferase</keyword>
<dbReference type="GO" id="GO:0008168">
    <property type="term" value="F:methyltransferase activity"/>
    <property type="evidence" value="ECO:0007669"/>
    <property type="project" value="UniProtKB-KW"/>
</dbReference>
<dbReference type="PANTHER" id="PTHR42933:SF4">
    <property type="entry name" value="TYPE I RESTRICTION ENZYME ECOKI METHYLASE SUBUNIT"/>
    <property type="match status" value="1"/>
</dbReference>
<dbReference type="InterPro" id="IPR029063">
    <property type="entry name" value="SAM-dependent_MTases_sf"/>
</dbReference>